<dbReference type="InterPro" id="IPR004843">
    <property type="entry name" value="Calcineurin-like_PHP"/>
</dbReference>
<evidence type="ECO:0000259" key="1">
    <source>
        <dbReference type="Pfam" id="PF00149"/>
    </source>
</evidence>
<organism evidence="2 3">
    <name type="scientific">Sphingobium amiense</name>
    <dbReference type="NCBI Taxonomy" id="135719"/>
    <lineage>
        <taxon>Bacteria</taxon>
        <taxon>Pseudomonadati</taxon>
        <taxon>Pseudomonadota</taxon>
        <taxon>Alphaproteobacteria</taxon>
        <taxon>Sphingomonadales</taxon>
        <taxon>Sphingomonadaceae</taxon>
        <taxon>Sphingobium</taxon>
    </lineage>
</organism>
<dbReference type="KEGG" id="sami:SAMIE_1032020"/>
<dbReference type="GO" id="GO:0008803">
    <property type="term" value="F:bis(5'-nucleosyl)-tetraphosphatase (symmetrical) activity"/>
    <property type="evidence" value="ECO:0007669"/>
    <property type="project" value="TreeGrafter"/>
</dbReference>
<dbReference type="InterPro" id="IPR050126">
    <property type="entry name" value="Ap4A_hydrolase"/>
</dbReference>
<dbReference type="Gene3D" id="3.60.21.10">
    <property type="match status" value="1"/>
</dbReference>
<name>A0A494W626_9SPHN</name>
<accession>A0A494W626</accession>
<dbReference type="PANTHER" id="PTHR42850">
    <property type="entry name" value="METALLOPHOSPHOESTERASE"/>
    <property type="match status" value="1"/>
</dbReference>
<proteinExistence type="predicted"/>
<dbReference type="PANTHER" id="PTHR42850:SF4">
    <property type="entry name" value="ZINC-DEPENDENT ENDOPOLYPHOSPHATASE"/>
    <property type="match status" value="1"/>
</dbReference>
<protein>
    <submittedName>
        <fullName evidence="2">Serine/threonine protein phosphatase</fullName>
    </submittedName>
</protein>
<evidence type="ECO:0000313" key="3">
    <source>
        <dbReference type="Proteomes" id="UP000279959"/>
    </source>
</evidence>
<dbReference type="SUPFAM" id="SSF56300">
    <property type="entry name" value="Metallo-dependent phosphatases"/>
    <property type="match status" value="1"/>
</dbReference>
<sequence length="223" mass="25019">MLQRIETHAQALPPVRSTHIIVLGDIVDRGPASADVMRFLYNAQQKTDRLIVLQGNHEELMLRALDGEAGMVRAWMRIGGDATLRSFGLQPPPRDANPHEVLAELRRAIPRDWIEWLRALPLTARSGDYLFCHAGIRPGIAIRNQKRADLLWIRDEFLEDRRTRHEAMVVHGHSISTEVEICANRIGIDTGAYRSGVLTALYLEGDRRDIIASGPLPEANEAA</sequence>
<evidence type="ECO:0000313" key="2">
    <source>
        <dbReference type="EMBL" id="BBD99701.1"/>
    </source>
</evidence>
<dbReference type="Pfam" id="PF00149">
    <property type="entry name" value="Metallophos"/>
    <property type="match status" value="1"/>
</dbReference>
<dbReference type="GO" id="GO:0016791">
    <property type="term" value="F:phosphatase activity"/>
    <property type="evidence" value="ECO:0007669"/>
    <property type="project" value="TreeGrafter"/>
</dbReference>
<dbReference type="InterPro" id="IPR029052">
    <property type="entry name" value="Metallo-depent_PP-like"/>
</dbReference>
<reference evidence="2 3" key="1">
    <citation type="submission" date="2018-05" db="EMBL/GenBank/DDBJ databases">
        <title>Complete Genome Sequence of the Nonylphenol-Degrading Bacterium Sphingobium amiense DSM 16289T.</title>
        <authorList>
            <person name="Ootsuka M."/>
            <person name="Nishizawa T."/>
            <person name="Ohta H."/>
        </authorList>
    </citation>
    <scope>NUCLEOTIDE SEQUENCE [LARGE SCALE GENOMIC DNA]</scope>
    <source>
        <strain evidence="2 3">DSM 16289</strain>
    </source>
</reference>
<dbReference type="AlphaFoldDB" id="A0A494W626"/>
<dbReference type="GO" id="GO:0110154">
    <property type="term" value="P:RNA decapping"/>
    <property type="evidence" value="ECO:0007669"/>
    <property type="project" value="TreeGrafter"/>
</dbReference>
<dbReference type="Proteomes" id="UP000279959">
    <property type="component" value="Chromosome"/>
</dbReference>
<dbReference type="EMBL" id="AP018664">
    <property type="protein sequence ID" value="BBD99701.1"/>
    <property type="molecule type" value="Genomic_DNA"/>
</dbReference>
<dbReference type="GO" id="GO:0005737">
    <property type="term" value="C:cytoplasm"/>
    <property type="evidence" value="ECO:0007669"/>
    <property type="project" value="TreeGrafter"/>
</dbReference>
<feature type="domain" description="Calcineurin-like phosphoesterase" evidence="1">
    <location>
        <begin position="16"/>
        <end position="177"/>
    </location>
</feature>
<keyword evidence="3" id="KW-1185">Reference proteome</keyword>
<gene>
    <name evidence="2" type="ORF">SAMIE_1032020</name>
</gene>